<dbReference type="Pfam" id="PF13205">
    <property type="entry name" value="Big_5"/>
    <property type="match status" value="1"/>
</dbReference>
<name>A0A2M8L748_9BACT</name>
<dbReference type="Proteomes" id="UP000231579">
    <property type="component" value="Unassembled WGS sequence"/>
</dbReference>
<evidence type="ECO:0000313" key="4">
    <source>
        <dbReference type="Proteomes" id="UP000231579"/>
    </source>
</evidence>
<feature type="domain" description="SbsA Ig-like" evidence="2">
    <location>
        <begin position="30"/>
        <end position="111"/>
    </location>
</feature>
<evidence type="ECO:0000313" key="3">
    <source>
        <dbReference type="EMBL" id="PJE70055.1"/>
    </source>
</evidence>
<proteinExistence type="predicted"/>
<dbReference type="EMBL" id="PFEM01000026">
    <property type="protein sequence ID" value="PJE70055.1"/>
    <property type="molecule type" value="Genomic_DNA"/>
</dbReference>
<dbReference type="AlphaFoldDB" id="A0A2M8L748"/>
<sequence>MNKKTLILTICLAMLSGLLIGLKLITGGQKALAVVNVSPENQSQNITAVRLDIAVDFNRPLKNQQEIQFNISPQVNSLTFGLENGQQTLVVTSQEPLSANTVYSFEIKDKKNQLLSQINFKTEVLAGDPLIPYQEKKDTAENYPLLQYIPYETAAFSVSYSGPLALKVKIRQGNQKEIEKEVKDWLKSKGIEPSTHQIEFVAAAVTPAL</sequence>
<evidence type="ECO:0000259" key="2">
    <source>
        <dbReference type="Pfam" id="PF13205"/>
    </source>
</evidence>
<gene>
    <name evidence="3" type="ORF">COU97_01805</name>
</gene>
<keyword evidence="1" id="KW-0732">Signal</keyword>
<dbReference type="InterPro" id="IPR032812">
    <property type="entry name" value="SbsA_Ig"/>
</dbReference>
<reference evidence="4" key="1">
    <citation type="submission" date="2017-09" db="EMBL/GenBank/DDBJ databases">
        <title>Depth-based differentiation of microbial function through sediment-hosted aquifers and enrichment of novel symbionts in the deep terrestrial subsurface.</title>
        <authorList>
            <person name="Probst A.J."/>
            <person name="Ladd B."/>
            <person name="Jarett J.K."/>
            <person name="Geller-Mcgrath D.E."/>
            <person name="Sieber C.M.K."/>
            <person name="Emerson J.B."/>
            <person name="Anantharaman K."/>
            <person name="Thomas B.C."/>
            <person name="Malmstrom R."/>
            <person name="Stieglmeier M."/>
            <person name="Klingl A."/>
            <person name="Woyke T."/>
            <person name="Ryan C.M."/>
            <person name="Banfield J.F."/>
        </authorList>
    </citation>
    <scope>NUCLEOTIDE SEQUENCE [LARGE SCALE GENOMIC DNA]</scope>
</reference>
<accession>A0A2M8L748</accession>
<evidence type="ECO:0000256" key="1">
    <source>
        <dbReference type="ARBA" id="ARBA00022729"/>
    </source>
</evidence>
<organism evidence="3 4">
    <name type="scientific">Candidatus Shapirobacteria bacterium CG10_big_fil_rev_8_21_14_0_10_48_15</name>
    <dbReference type="NCBI Taxonomy" id="1974484"/>
    <lineage>
        <taxon>Bacteria</taxon>
        <taxon>Candidatus Shapironibacteriota</taxon>
    </lineage>
</organism>
<protein>
    <recommendedName>
        <fullName evidence="2">SbsA Ig-like domain-containing protein</fullName>
    </recommendedName>
</protein>
<comment type="caution">
    <text evidence="3">The sequence shown here is derived from an EMBL/GenBank/DDBJ whole genome shotgun (WGS) entry which is preliminary data.</text>
</comment>